<gene>
    <name evidence="10" type="primary">murF</name>
    <name evidence="16" type="ORF">SAMN05421773_105273</name>
</gene>
<organism evidence="16 17">
    <name type="scientific">Streptomyces aidingensis</name>
    <dbReference type="NCBI Taxonomy" id="910347"/>
    <lineage>
        <taxon>Bacteria</taxon>
        <taxon>Bacillati</taxon>
        <taxon>Actinomycetota</taxon>
        <taxon>Actinomycetes</taxon>
        <taxon>Kitasatosporales</taxon>
        <taxon>Streptomycetaceae</taxon>
        <taxon>Streptomyces</taxon>
    </lineage>
</organism>
<dbReference type="Pfam" id="PF02875">
    <property type="entry name" value="Mur_ligase_C"/>
    <property type="match status" value="1"/>
</dbReference>
<dbReference type="Pfam" id="PF08245">
    <property type="entry name" value="Mur_ligase_M"/>
    <property type="match status" value="1"/>
</dbReference>
<feature type="domain" description="Mur ligase N-terminal catalytic" evidence="13">
    <location>
        <begin position="57"/>
        <end position="111"/>
    </location>
</feature>
<dbReference type="Pfam" id="PF01225">
    <property type="entry name" value="Mur_ligase"/>
    <property type="match status" value="1"/>
</dbReference>
<dbReference type="EMBL" id="FOLM01000005">
    <property type="protein sequence ID" value="SFC73452.1"/>
    <property type="molecule type" value="Genomic_DNA"/>
</dbReference>
<evidence type="ECO:0000256" key="12">
    <source>
        <dbReference type="SAM" id="MobiDB-lite"/>
    </source>
</evidence>
<name>A0A1I1LLM1_9ACTN</name>
<dbReference type="InterPro" id="IPR036565">
    <property type="entry name" value="Mur-like_cat_sf"/>
</dbReference>
<dbReference type="RefSeq" id="WP_093838833.1">
    <property type="nucleotide sequence ID" value="NZ_FOLM01000005.1"/>
</dbReference>
<dbReference type="GO" id="GO:0008766">
    <property type="term" value="F:UDP-N-acetylmuramoylalanyl-D-glutamyl-2,6-diaminopimelate-D-alanyl-D-alanine ligase activity"/>
    <property type="evidence" value="ECO:0007669"/>
    <property type="project" value="RHEA"/>
</dbReference>
<feature type="region of interest" description="Disordered" evidence="12">
    <location>
        <begin position="17"/>
        <end position="60"/>
    </location>
</feature>
<dbReference type="Gene3D" id="3.40.1190.10">
    <property type="entry name" value="Mur-like, catalytic domain"/>
    <property type="match status" value="1"/>
</dbReference>
<evidence type="ECO:0000256" key="8">
    <source>
        <dbReference type="ARBA" id="ARBA00023306"/>
    </source>
</evidence>
<proteinExistence type="inferred from homology"/>
<keyword evidence="5 10" id="KW-0067">ATP-binding</keyword>
<dbReference type="Gene3D" id="3.40.1390.10">
    <property type="entry name" value="MurE/MurF, N-terminal domain"/>
    <property type="match status" value="1"/>
</dbReference>
<comment type="function">
    <text evidence="10 11">Involved in cell wall formation. Catalyzes the final step in the synthesis of UDP-N-acetylmuramoyl-pentapeptide, the precursor of murein.</text>
</comment>
<evidence type="ECO:0000259" key="13">
    <source>
        <dbReference type="Pfam" id="PF01225"/>
    </source>
</evidence>
<dbReference type="NCBIfam" id="TIGR01143">
    <property type="entry name" value="murF"/>
    <property type="match status" value="1"/>
</dbReference>
<dbReference type="OrthoDB" id="9800958at2"/>
<keyword evidence="7 10" id="KW-0573">Peptidoglycan synthesis</keyword>
<comment type="pathway">
    <text evidence="10 11">Cell wall biogenesis; peptidoglycan biosynthesis.</text>
</comment>
<comment type="subcellular location">
    <subcellularLocation>
        <location evidence="10 11">Cytoplasm</location>
    </subcellularLocation>
</comment>
<dbReference type="GO" id="GO:0071555">
    <property type="term" value="P:cell wall organization"/>
    <property type="evidence" value="ECO:0007669"/>
    <property type="project" value="UniProtKB-KW"/>
</dbReference>
<dbReference type="AlphaFoldDB" id="A0A1I1LLM1"/>
<protein>
    <recommendedName>
        <fullName evidence="10 11">UDP-N-acetylmuramoyl-tripeptide--D-alanyl-D-alanine ligase</fullName>
        <ecNumber evidence="10 11">6.3.2.10</ecNumber>
    </recommendedName>
    <alternativeName>
        <fullName evidence="10">D-alanyl-D-alanine-adding enzyme</fullName>
    </alternativeName>
</protein>
<keyword evidence="1 10" id="KW-0963">Cytoplasm</keyword>
<dbReference type="PANTHER" id="PTHR43024:SF1">
    <property type="entry name" value="UDP-N-ACETYLMURAMOYL-TRIPEPTIDE--D-ALANYL-D-ALANINE LIGASE"/>
    <property type="match status" value="1"/>
</dbReference>
<evidence type="ECO:0000256" key="3">
    <source>
        <dbReference type="ARBA" id="ARBA00022618"/>
    </source>
</evidence>
<dbReference type="InterPro" id="IPR004101">
    <property type="entry name" value="Mur_ligase_C"/>
</dbReference>
<sequence>MIPLSVAELAAIVRGTLHGIPENEPPPPDGAPPARTGPADSGASGAAGMRPVSGPVVTDSRQAGPGSLFVAFRGEHADGHDYAGRAVAAGAVAVLATRPVGVPAILVEDVTRALGDLARYTVEKLGTTVVALTGSSGKTSTKDLIAQLLQRLGPTVWPPGSFNNEIGLPLTALRADEATRHLVLEMGARGIGHIRYLTSLTPPRIGVVLNVGTAHIGEFGGREAIARAKGELVEALPPAERGGIAVLNADDPLVRAMAARTAARVVLFGESPEAAIRAEDVRLTDDGRPAFTLNTPSGRTGVTMRLYGEHHVSNALAAAAVAHELGMSAEAIAEALSSASSLSRWRMEVTERADGVTIVNDAYNANPDSVRAALRALVAMGKGRRTWAVLGEMAELGDEAFAEHDAVGRLAVRLNVSKLVSVGGRPAAWIDMGARNEGSWGEESVHVSDAAAAIGLLRAELRPGDVVLVKASRAAGLEQVALALTGGVPDGTGEGGVAAR</sequence>
<evidence type="ECO:0000313" key="17">
    <source>
        <dbReference type="Proteomes" id="UP000199207"/>
    </source>
</evidence>
<dbReference type="SUPFAM" id="SSF53244">
    <property type="entry name" value="MurD-like peptide ligases, peptide-binding domain"/>
    <property type="match status" value="1"/>
</dbReference>
<keyword evidence="17" id="KW-1185">Reference proteome</keyword>
<keyword evidence="9 10" id="KW-0961">Cell wall biogenesis/degradation</keyword>
<dbReference type="InterPro" id="IPR000713">
    <property type="entry name" value="Mur_ligase_N"/>
</dbReference>
<evidence type="ECO:0000313" key="16">
    <source>
        <dbReference type="EMBL" id="SFC73452.1"/>
    </source>
</evidence>
<dbReference type="GO" id="GO:0051301">
    <property type="term" value="P:cell division"/>
    <property type="evidence" value="ECO:0007669"/>
    <property type="project" value="UniProtKB-KW"/>
</dbReference>
<feature type="domain" description="Mur ligase central" evidence="15">
    <location>
        <begin position="133"/>
        <end position="322"/>
    </location>
</feature>
<dbReference type="InterPro" id="IPR013221">
    <property type="entry name" value="Mur_ligase_cen"/>
</dbReference>
<comment type="similarity">
    <text evidence="10">Belongs to the MurCDEF family. MurF subfamily.</text>
</comment>
<dbReference type="PANTHER" id="PTHR43024">
    <property type="entry name" value="UDP-N-ACETYLMURAMOYL-TRIPEPTIDE--D-ALANYL-D-ALANINE LIGASE"/>
    <property type="match status" value="1"/>
</dbReference>
<feature type="compositionally biased region" description="Low complexity" evidence="12">
    <location>
        <begin position="32"/>
        <end position="48"/>
    </location>
</feature>
<comment type="catalytic activity">
    <reaction evidence="10 11">
        <text>D-alanyl-D-alanine + UDP-N-acetyl-alpha-D-muramoyl-L-alanyl-gamma-D-glutamyl-meso-2,6-diaminopimelate + ATP = UDP-N-acetyl-alpha-D-muramoyl-L-alanyl-gamma-D-glutamyl-meso-2,6-diaminopimeloyl-D-alanyl-D-alanine + ADP + phosphate + H(+)</text>
        <dbReference type="Rhea" id="RHEA:28374"/>
        <dbReference type="ChEBI" id="CHEBI:15378"/>
        <dbReference type="ChEBI" id="CHEBI:30616"/>
        <dbReference type="ChEBI" id="CHEBI:43474"/>
        <dbReference type="ChEBI" id="CHEBI:57822"/>
        <dbReference type="ChEBI" id="CHEBI:61386"/>
        <dbReference type="ChEBI" id="CHEBI:83905"/>
        <dbReference type="ChEBI" id="CHEBI:456216"/>
        <dbReference type="EC" id="6.3.2.10"/>
    </reaction>
</comment>
<dbReference type="InterPro" id="IPR035911">
    <property type="entry name" value="MurE/MurF_N"/>
</dbReference>
<dbReference type="SUPFAM" id="SSF53623">
    <property type="entry name" value="MurD-like peptide ligases, catalytic domain"/>
    <property type="match status" value="1"/>
</dbReference>
<evidence type="ECO:0000256" key="6">
    <source>
        <dbReference type="ARBA" id="ARBA00022960"/>
    </source>
</evidence>
<feature type="binding site" evidence="10">
    <location>
        <begin position="134"/>
        <end position="140"/>
    </location>
    <ligand>
        <name>ATP</name>
        <dbReference type="ChEBI" id="CHEBI:30616"/>
    </ligand>
</feature>
<dbReference type="STRING" id="910347.SAMN05421773_105273"/>
<keyword evidence="2 10" id="KW-0436">Ligase</keyword>
<dbReference type="SUPFAM" id="SSF63418">
    <property type="entry name" value="MurE/MurF N-terminal domain"/>
    <property type="match status" value="1"/>
</dbReference>
<keyword evidence="6 10" id="KW-0133">Cell shape</keyword>
<evidence type="ECO:0000256" key="11">
    <source>
        <dbReference type="RuleBase" id="RU004136"/>
    </source>
</evidence>
<dbReference type="GO" id="GO:0005524">
    <property type="term" value="F:ATP binding"/>
    <property type="evidence" value="ECO:0007669"/>
    <property type="project" value="UniProtKB-UniRule"/>
</dbReference>
<evidence type="ECO:0000259" key="14">
    <source>
        <dbReference type="Pfam" id="PF02875"/>
    </source>
</evidence>
<keyword evidence="4 10" id="KW-0547">Nucleotide-binding</keyword>
<dbReference type="Proteomes" id="UP000199207">
    <property type="component" value="Unassembled WGS sequence"/>
</dbReference>
<dbReference type="GO" id="GO:0008360">
    <property type="term" value="P:regulation of cell shape"/>
    <property type="evidence" value="ECO:0007669"/>
    <property type="project" value="UniProtKB-KW"/>
</dbReference>
<feature type="domain" description="Mur ligase C-terminal" evidence="14">
    <location>
        <begin position="346"/>
        <end position="473"/>
    </location>
</feature>
<evidence type="ECO:0000256" key="2">
    <source>
        <dbReference type="ARBA" id="ARBA00022598"/>
    </source>
</evidence>
<accession>A0A1I1LLM1</accession>
<keyword evidence="3 10" id="KW-0132">Cell division</keyword>
<dbReference type="GO" id="GO:0009252">
    <property type="term" value="P:peptidoglycan biosynthetic process"/>
    <property type="evidence" value="ECO:0007669"/>
    <property type="project" value="UniProtKB-UniRule"/>
</dbReference>
<dbReference type="UniPathway" id="UPA00219"/>
<evidence type="ECO:0000256" key="5">
    <source>
        <dbReference type="ARBA" id="ARBA00022840"/>
    </source>
</evidence>
<dbReference type="Gene3D" id="3.90.190.20">
    <property type="entry name" value="Mur ligase, C-terminal domain"/>
    <property type="match status" value="1"/>
</dbReference>
<evidence type="ECO:0000256" key="1">
    <source>
        <dbReference type="ARBA" id="ARBA00022490"/>
    </source>
</evidence>
<reference evidence="16 17" key="1">
    <citation type="submission" date="2016-10" db="EMBL/GenBank/DDBJ databases">
        <authorList>
            <person name="de Groot N.N."/>
        </authorList>
    </citation>
    <scope>NUCLEOTIDE SEQUENCE [LARGE SCALE GENOMIC DNA]</scope>
    <source>
        <strain evidence="16 17">CGMCC 4.5739</strain>
    </source>
</reference>
<evidence type="ECO:0000256" key="4">
    <source>
        <dbReference type="ARBA" id="ARBA00022741"/>
    </source>
</evidence>
<dbReference type="InterPro" id="IPR005863">
    <property type="entry name" value="UDP-N-AcMur_synth"/>
</dbReference>
<dbReference type="InterPro" id="IPR036615">
    <property type="entry name" value="Mur_ligase_C_dom_sf"/>
</dbReference>
<dbReference type="HAMAP" id="MF_02019">
    <property type="entry name" value="MurF"/>
    <property type="match status" value="1"/>
</dbReference>
<evidence type="ECO:0000256" key="9">
    <source>
        <dbReference type="ARBA" id="ARBA00023316"/>
    </source>
</evidence>
<dbReference type="GO" id="GO:0047480">
    <property type="term" value="F:UDP-N-acetylmuramoyl-tripeptide-D-alanyl-D-alanine ligase activity"/>
    <property type="evidence" value="ECO:0007669"/>
    <property type="project" value="UniProtKB-UniRule"/>
</dbReference>
<evidence type="ECO:0000259" key="15">
    <source>
        <dbReference type="Pfam" id="PF08245"/>
    </source>
</evidence>
<evidence type="ECO:0000256" key="10">
    <source>
        <dbReference type="HAMAP-Rule" id="MF_02019"/>
    </source>
</evidence>
<keyword evidence="8 10" id="KW-0131">Cell cycle</keyword>
<evidence type="ECO:0000256" key="7">
    <source>
        <dbReference type="ARBA" id="ARBA00022984"/>
    </source>
</evidence>
<dbReference type="GO" id="GO:0005737">
    <property type="term" value="C:cytoplasm"/>
    <property type="evidence" value="ECO:0007669"/>
    <property type="project" value="UniProtKB-SubCell"/>
</dbReference>
<dbReference type="EC" id="6.3.2.10" evidence="10 11"/>
<dbReference type="InterPro" id="IPR051046">
    <property type="entry name" value="MurCDEF_CellWall_CoF430Synth"/>
</dbReference>